<dbReference type="Proteomes" id="UP000001106">
    <property type="component" value="Chromosome"/>
</dbReference>
<organism evidence="1 2">
    <name type="scientific">Methanococcus aeolicus (strain ATCC BAA-1280 / DSM 17508 / OCM 812 / Nankai-3)</name>
    <dbReference type="NCBI Taxonomy" id="419665"/>
    <lineage>
        <taxon>Archaea</taxon>
        <taxon>Methanobacteriati</taxon>
        <taxon>Methanobacteriota</taxon>
        <taxon>Methanomada group</taxon>
        <taxon>Methanococci</taxon>
        <taxon>Methanococcales</taxon>
        <taxon>Methanococcaceae</taxon>
        <taxon>Methanococcus</taxon>
    </lineage>
</organism>
<dbReference type="RefSeq" id="WP_011973830.1">
    <property type="nucleotide sequence ID" value="NC_009635.1"/>
</dbReference>
<dbReference type="HOGENOM" id="CLU_1113886_0_0_2"/>
<dbReference type="Pfam" id="PF00543">
    <property type="entry name" value="P-II"/>
    <property type="match status" value="1"/>
</dbReference>
<dbReference type="AlphaFoldDB" id="A6UW26"/>
<dbReference type="GO" id="GO:0006808">
    <property type="term" value="P:regulation of nitrogen utilization"/>
    <property type="evidence" value="ECO:0007669"/>
    <property type="project" value="InterPro"/>
</dbReference>
<name>A6UW26_META3</name>
<proteinExistence type="predicted"/>
<dbReference type="EMBL" id="CP000743">
    <property type="protein sequence ID" value="ABR56698.1"/>
    <property type="molecule type" value="Genomic_DNA"/>
</dbReference>
<dbReference type="PANTHER" id="PTHR30115:SF11">
    <property type="entry name" value="NITROGEN REGULATORY PROTEIN P-II HOMOLOG"/>
    <property type="match status" value="1"/>
</dbReference>
<dbReference type="PRINTS" id="PR00340">
    <property type="entry name" value="PIIGLNB"/>
</dbReference>
<dbReference type="KEGG" id="mae:Maeo_1121"/>
<gene>
    <name evidence="1" type="ordered locus">Maeo_1121</name>
</gene>
<dbReference type="InterPro" id="IPR015867">
    <property type="entry name" value="N-reg_PII/ATP_PRibTrfase_C"/>
</dbReference>
<dbReference type="STRING" id="419665.Maeo_1121"/>
<reference evidence="1" key="1">
    <citation type="submission" date="2007-06" db="EMBL/GenBank/DDBJ databases">
        <title>Complete sequence of Methanococcus aeolicus Nankai-3.</title>
        <authorList>
            <consortium name="US DOE Joint Genome Institute"/>
            <person name="Copeland A."/>
            <person name="Lucas S."/>
            <person name="Lapidus A."/>
            <person name="Barry K."/>
            <person name="Glavina del Rio T."/>
            <person name="Dalin E."/>
            <person name="Tice H."/>
            <person name="Pitluck S."/>
            <person name="Chain P."/>
            <person name="Malfatti S."/>
            <person name="Shin M."/>
            <person name="Vergez L."/>
            <person name="Schmutz J."/>
            <person name="Larimer F."/>
            <person name="Land M."/>
            <person name="Hauser L."/>
            <person name="Kyrpides N."/>
            <person name="Lykidis A."/>
            <person name="Sieprawska-Lupa M."/>
            <person name="Whitman W.B."/>
            <person name="Richardson P."/>
        </authorList>
    </citation>
    <scope>NUCLEOTIDE SEQUENCE [LARGE SCALE GENOMIC DNA]</scope>
    <source>
        <strain evidence="1">Nankai-3</strain>
    </source>
</reference>
<dbReference type="SMART" id="SM00938">
    <property type="entry name" value="P-II"/>
    <property type="match status" value="1"/>
</dbReference>
<dbReference type="OrthoDB" id="10960at2157"/>
<dbReference type="GO" id="GO:0030234">
    <property type="term" value="F:enzyme regulator activity"/>
    <property type="evidence" value="ECO:0007669"/>
    <property type="project" value="InterPro"/>
</dbReference>
<dbReference type="GO" id="GO:0005524">
    <property type="term" value="F:ATP binding"/>
    <property type="evidence" value="ECO:0007669"/>
    <property type="project" value="TreeGrafter"/>
</dbReference>
<dbReference type="GeneID" id="25393355"/>
<evidence type="ECO:0000313" key="2">
    <source>
        <dbReference type="Proteomes" id="UP000001106"/>
    </source>
</evidence>
<dbReference type="SUPFAM" id="SSF54913">
    <property type="entry name" value="GlnB-like"/>
    <property type="match status" value="1"/>
</dbReference>
<sequence>MYIVEAIVRPEKTNAVIAALVDFGYKGEFILSEVTGQRQNLENTTIRNYRGHKFIKNTMKIKNKIELTINNEDLDNIINIIRNNAKTGEFGDGKIFVYDTVDRFSENNKDKNNDSFAEPVNSEREKLLRELRINLPDDDYVDSLLEEAFKPDGRELRDLEKIAIDKLNNDLFGLLKEQDILLDYKVDIEVDYNYGKYYYNCNIILIPKKTFGFIKKGININSIRNKSKNILNSINGNAEHTISIIVY</sequence>
<dbReference type="GO" id="GO:0005829">
    <property type="term" value="C:cytosol"/>
    <property type="evidence" value="ECO:0007669"/>
    <property type="project" value="TreeGrafter"/>
</dbReference>
<keyword evidence="2" id="KW-1185">Reference proteome</keyword>
<dbReference type="Gene3D" id="3.30.70.120">
    <property type="match status" value="1"/>
</dbReference>
<dbReference type="eggNOG" id="arCOG02305">
    <property type="taxonomic scope" value="Archaea"/>
</dbReference>
<accession>A6UW26</accession>
<protein>
    <submittedName>
        <fullName evidence="1">Nitrogen regulatory protein P-II</fullName>
    </submittedName>
</protein>
<dbReference type="PANTHER" id="PTHR30115">
    <property type="entry name" value="NITROGEN REGULATORY PROTEIN P-II"/>
    <property type="match status" value="1"/>
</dbReference>
<evidence type="ECO:0000313" key="1">
    <source>
        <dbReference type="EMBL" id="ABR56698.1"/>
    </source>
</evidence>
<dbReference type="InterPro" id="IPR011322">
    <property type="entry name" value="N-reg_PII-like_a/b"/>
</dbReference>
<dbReference type="PROSITE" id="PS51343">
    <property type="entry name" value="PII_GLNB_DOM"/>
    <property type="match status" value="1"/>
</dbReference>
<dbReference type="InterPro" id="IPR002187">
    <property type="entry name" value="N-reg_PII"/>
</dbReference>